<sequence>MDRRCSRNGCNERAVATLTFAYADSTAVLGPLAVAAEPGSYDLCERHAESMSVPRGWDVIRVEAPDGRPPAPDEDDLFALADAVREVGLAAEPAPATPDEDGVVELAHRGHLRVIADRPR</sequence>
<organism evidence="1 2">
    <name type="scientific">Propionibacterium ruminifibrarum</name>
    <dbReference type="NCBI Taxonomy" id="1962131"/>
    <lineage>
        <taxon>Bacteria</taxon>
        <taxon>Bacillati</taxon>
        <taxon>Actinomycetota</taxon>
        <taxon>Actinomycetes</taxon>
        <taxon>Propionibacteriales</taxon>
        <taxon>Propionibacteriaceae</taxon>
        <taxon>Propionibacterium</taxon>
    </lineage>
</organism>
<reference evidence="2" key="1">
    <citation type="submission" date="2018-02" db="EMBL/GenBank/DDBJ databases">
        <authorList>
            <person name="Hornung B."/>
        </authorList>
    </citation>
    <scope>NUCLEOTIDE SEQUENCE [LARGE SCALE GENOMIC DNA]</scope>
</reference>
<proteinExistence type="predicted"/>
<evidence type="ECO:0000313" key="1">
    <source>
        <dbReference type="EMBL" id="SPF68954.1"/>
    </source>
</evidence>
<keyword evidence="2" id="KW-1185">Reference proteome</keyword>
<evidence type="ECO:0008006" key="3">
    <source>
        <dbReference type="Google" id="ProtNLM"/>
    </source>
</evidence>
<protein>
    <recommendedName>
        <fullName evidence="3">DUF3499 domain-containing protein</fullName>
    </recommendedName>
</protein>
<dbReference type="RefSeq" id="WP_119716082.1">
    <property type="nucleotide sequence ID" value="NZ_OMOH01000007.1"/>
</dbReference>
<evidence type="ECO:0000313" key="2">
    <source>
        <dbReference type="Proteomes" id="UP000265962"/>
    </source>
</evidence>
<dbReference type="AlphaFoldDB" id="A0A375I2R3"/>
<accession>A0A375I2R3</accession>
<dbReference type="InterPro" id="IPR021888">
    <property type="entry name" value="DUF3499"/>
</dbReference>
<dbReference type="EMBL" id="OMOH01000007">
    <property type="protein sequence ID" value="SPF68954.1"/>
    <property type="molecule type" value="Genomic_DNA"/>
</dbReference>
<dbReference type="OrthoDB" id="3216194at2"/>
<dbReference type="Pfam" id="PF12005">
    <property type="entry name" value="DUF3499"/>
    <property type="match status" value="1"/>
</dbReference>
<dbReference type="Proteomes" id="UP000265962">
    <property type="component" value="Unassembled WGS sequence"/>
</dbReference>
<gene>
    <name evidence="1" type="ORF">PROPJV5_1928</name>
</gene>
<name>A0A375I2R3_9ACTN</name>